<evidence type="ECO:0000256" key="5">
    <source>
        <dbReference type="ARBA" id="ARBA00023237"/>
    </source>
</evidence>
<dbReference type="PROSITE" id="PS51257">
    <property type="entry name" value="PROKAR_LIPOPROTEIN"/>
    <property type="match status" value="1"/>
</dbReference>
<evidence type="ECO:0000259" key="7">
    <source>
        <dbReference type="Pfam" id="PF14322"/>
    </source>
</evidence>
<dbReference type="CDD" id="cd08977">
    <property type="entry name" value="SusD"/>
    <property type="match status" value="1"/>
</dbReference>
<dbReference type="InterPro" id="IPR033985">
    <property type="entry name" value="SusD-like_N"/>
</dbReference>
<dbReference type="Proteomes" id="UP000284120">
    <property type="component" value="Unassembled WGS sequence"/>
</dbReference>
<dbReference type="SUPFAM" id="SSF48452">
    <property type="entry name" value="TPR-like"/>
    <property type="match status" value="1"/>
</dbReference>
<comment type="similarity">
    <text evidence="2">Belongs to the SusD family.</text>
</comment>
<dbReference type="Pfam" id="PF07980">
    <property type="entry name" value="SusD_RagB"/>
    <property type="match status" value="1"/>
</dbReference>
<dbReference type="GO" id="GO:0009279">
    <property type="term" value="C:cell outer membrane"/>
    <property type="evidence" value="ECO:0007669"/>
    <property type="project" value="UniProtKB-SubCell"/>
</dbReference>
<evidence type="ECO:0000313" key="8">
    <source>
        <dbReference type="EMBL" id="RWU10982.1"/>
    </source>
</evidence>
<comment type="subcellular location">
    <subcellularLocation>
        <location evidence="1">Cell outer membrane</location>
    </subcellularLocation>
</comment>
<dbReference type="Gene3D" id="1.25.40.390">
    <property type="match status" value="1"/>
</dbReference>
<keyword evidence="3" id="KW-0732">Signal</keyword>
<dbReference type="AlphaFoldDB" id="A0A3S3PE45"/>
<organism evidence="8 9">
    <name type="scientific">Pedobacter chitinilyticus</name>
    <dbReference type="NCBI Taxonomy" id="2233776"/>
    <lineage>
        <taxon>Bacteria</taxon>
        <taxon>Pseudomonadati</taxon>
        <taxon>Bacteroidota</taxon>
        <taxon>Sphingobacteriia</taxon>
        <taxon>Sphingobacteriales</taxon>
        <taxon>Sphingobacteriaceae</taxon>
        <taxon>Pedobacter</taxon>
    </lineage>
</organism>
<proteinExistence type="inferred from homology"/>
<dbReference type="OrthoDB" id="5694214at2"/>
<dbReference type="InterPro" id="IPR012944">
    <property type="entry name" value="SusD_RagB_dom"/>
</dbReference>
<evidence type="ECO:0000256" key="1">
    <source>
        <dbReference type="ARBA" id="ARBA00004442"/>
    </source>
</evidence>
<name>A0A3S3PE45_9SPHI</name>
<protein>
    <submittedName>
        <fullName evidence="8">RagB/SusD family nutrient uptake outer membrane protein</fullName>
    </submittedName>
</protein>
<dbReference type="EMBL" id="SAYW01000001">
    <property type="protein sequence ID" value="RWU10982.1"/>
    <property type="molecule type" value="Genomic_DNA"/>
</dbReference>
<feature type="domain" description="RagB/SusD" evidence="6">
    <location>
        <begin position="337"/>
        <end position="529"/>
    </location>
</feature>
<reference evidence="8 9" key="1">
    <citation type="submission" date="2018-06" db="EMBL/GenBank/DDBJ databases">
        <title>Pedobacter endophyticus sp. nov., an endophytic bacterium isolated from a leaf of Triticum aestivum.</title>
        <authorList>
            <person name="Zhang L."/>
        </authorList>
    </citation>
    <scope>NUCLEOTIDE SEQUENCE [LARGE SCALE GENOMIC DNA]</scope>
    <source>
        <strain evidence="8 9">CM134L-2</strain>
    </source>
</reference>
<dbReference type="Pfam" id="PF14322">
    <property type="entry name" value="SusD-like_3"/>
    <property type="match status" value="1"/>
</dbReference>
<keyword evidence="5" id="KW-0998">Cell outer membrane</keyword>
<evidence type="ECO:0000313" key="9">
    <source>
        <dbReference type="Proteomes" id="UP000284120"/>
    </source>
</evidence>
<gene>
    <name evidence="8" type="ORF">DPV69_06545</name>
</gene>
<keyword evidence="9" id="KW-1185">Reference proteome</keyword>
<evidence type="ECO:0000256" key="3">
    <source>
        <dbReference type="ARBA" id="ARBA00022729"/>
    </source>
</evidence>
<evidence type="ECO:0000256" key="4">
    <source>
        <dbReference type="ARBA" id="ARBA00023136"/>
    </source>
</evidence>
<sequence>MKAINRLSLLFGLMLSLSCNKILDVKPEEYIIVADDYYKTEEQLNAALRGTYAILADGTLYGGNILGRLGLETDEGYESYSSDLATVGDYTVFASDSKVLGYYRSVYRGINRANLLLESVDDPTIQIAQVERNHIKGQALFLRGYYYLMLASKFGGVPVQLKATRSAKTEDLQIPRSSLKEVYTVVLTDLQAAADLLKPITQVSAGTIATKSAAWGMLARTCLYMAGQPLNEADKYAEAATWAKKVMETGQHDLNASYQQVFVNLATDKFDTKESIFEVDFWGNGTGIYVNTGGSVGRNNGISYPADDTNIGYSIGAIRPSAWLYEIYESTDLRRDWAIANYYYTGTPRVKTFYTGGTPFQRYCGKFRRESETLLPKSTTSTPQNFPLLRYSDVLLMYAEAINESAHGPSTEANEAINQVRRRGAGLPVKSPNAQVDLNGLLYDDFKAEIKEERARELCFEALRKNDLVRWGDFYNNMKFILGQVPAGTSSYLVSARSYYGNAMPRDAVWPIPTYEMGVNRKLTQNVGW</sequence>
<comment type="caution">
    <text evidence="8">The sequence shown here is derived from an EMBL/GenBank/DDBJ whole genome shotgun (WGS) entry which is preliminary data.</text>
</comment>
<feature type="domain" description="SusD-like N-terminal" evidence="7">
    <location>
        <begin position="38"/>
        <end position="223"/>
    </location>
</feature>
<evidence type="ECO:0000256" key="2">
    <source>
        <dbReference type="ARBA" id="ARBA00006275"/>
    </source>
</evidence>
<dbReference type="InterPro" id="IPR011990">
    <property type="entry name" value="TPR-like_helical_dom_sf"/>
</dbReference>
<keyword evidence="4" id="KW-0472">Membrane</keyword>
<evidence type="ECO:0000259" key="6">
    <source>
        <dbReference type="Pfam" id="PF07980"/>
    </source>
</evidence>
<dbReference type="RefSeq" id="WP_113646466.1">
    <property type="nucleotide sequence ID" value="NZ_QMHN01000001.1"/>
</dbReference>
<accession>A0A3S3PE45</accession>